<comment type="caution">
    <text evidence="1">The sequence shown here is derived from an EMBL/GenBank/DDBJ whole genome shotgun (WGS) entry which is preliminary data.</text>
</comment>
<evidence type="ECO:0000313" key="2">
    <source>
        <dbReference type="Proteomes" id="UP000630936"/>
    </source>
</evidence>
<dbReference type="AlphaFoldDB" id="A0A918QQV3"/>
<dbReference type="Proteomes" id="UP000630936">
    <property type="component" value="Unassembled WGS sequence"/>
</dbReference>
<name>A0A918QQV3_9ACTN</name>
<dbReference type="RefSeq" id="WP_190126706.1">
    <property type="nucleotide sequence ID" value="NZ_BMWG01000031.1"/>
</dbReference>
<protein>
    <submittedName>
        <fullName evidence="1">Uncharacterized protein</fullName>
    </submittedName>
</protein>
<proteinExistence type="predicted"/>
<organism evidence="1 2">
    <name type="scientific">Streptomyces inusitatus</name>
    <dbReference type="NCBI Taxonomy" id="68221"/>
    <lineage>
        <taxon>Bacteria</taxon>
        <taxon>Bacillati</taxon>
        <taxon>Actinomycetota</taxon>
        <taxon>Actinomycetes</taxon>
        <taxon>Kitasatosporales</taxon>
        <taxon>Streptomycetaceae</taxon>
        <taxon>Streptomyces</taxon>
    </lineage>
</organism>
<accession>A0A918QQV3</accession>
<reference evidence="1" key="2">
    <citation type="submission" date="2020-09" db="EMBL/GenBank/DDBJ databases">
        <authorList>
            <person name="Sun Q."/>
            <person name="Ohkuma M."/>
        </authorList>
    </citation>
    <scope>NUCLEOTIDE SEQUENCE</scope>
    <source>
        <strain evidence="1">JCM 4988</strain>
    </source>
</reference>
<reference evidence="1" key="1">
    <citation type="journal article" date="2014" name="Int. J. Syst. Evol. Microbiol.">
        <title>Complete genome sequence of Corynebacterium casei LMG S-19264T (=DSM 44701T), isolated from a smear-ripened cheese.</title>
        <authorList>
            <consortium name="US DOE Joint Genome Institute (JGI-PGF)"/>
            <person name="Walter F."/>
            <person name="Albersmeier A."/>
            <person name="Kalinowski J."/>
            <person name="Ruckert C."/>
        </authorList>
    </citation>
    <scope>NUCLEOTIDE SEQUENCE</scope>
    <source>
        <strain evidence="1">JCM 4988</strain>
    </source>
</reference>
<sequence>MVDLPALTGAAVPDPLQAALDALHAAAIAHGTDWHDLLADVRSTFPETAHAPLPPVDRPRRYAAATTVWTRLEWRPEEGRQQKP</sequence>
<keyword evidence="2" id="KW-1185">Reference proteome</keyword>
<evidence type="ECO:0000313" key="1">
    <source>
        <dbReference type="EMBL" id="GGZ60745.1"/>
    </source>
</evidence>
<gene>
    <name evidence="1" type="ORF">GCM10010387_63030</name>
</gene>
<dbReference type="EMBL" id="BMWG01000031">
    <property type="protein sequence ID" value="GGZ60745.1"/>
    <property type="molecule type" value="Genomic_DNA"/>
</dbReference>